<dbReference type="SUPFAM" id="SSF46785">
    <property type="entry name" value="Winged helix' DNA-binding domain"/>
    <property type="match status" value="1"/>
</dbReference>
<dbReference type="SUPFAM" id="SSF53850">
    <property type="entry name" value="Periplasmic binding protein-like II"/>
    <property type="match status" value="1"/>
</dbReference>
<evidence type="ECO:0000256" key="4">
    <source>
        <dbReference type="ARBA" id="ARBA00023163"/>
    </source>
</evidence>
<sequence length="305" mass="34576">MNIEQLAYIVEVAQTQSLAEAAKTLNVSQSALSQAISRLEAELQIKLFYRDRTGARTTREGDIIVEKAQLALQAIQGIKEEAHNLLHHTADLLQISMIPGLTGPLMETYLDFKRTHSSLKIEVTEQGSKDIIDSIREGRLDTGFIAIYKRNIGLIDGLHFTPVLEGRLMVFAPKELPLRDESQRLSIDLLKQQRFVLYKDEYVQAFMTDFQRLHGPVELFLQTTNMQVISRSVMELNAVTIGHDVSAMFDTQDDAAYLQAIPIDFVDAGFRFGWVRLSGNKLSQEAERFILQLSDRLKQQRSPLL</sequence>
<reference evidence="6 7" key="1">
    <citation type="submission" date="2024-09" db="EMBL/GenBank/DDBJ databases">
        <authorList>
            <person name="Sun Q."/>
            <person name="Mori K."/>
        </authorList>
    </citation>
    <scope>NUCLEOTIDE SEQUENCE [LARGE SCALE GENOMIC DNA]</scope>
    <source>
        <strain evidence="6 7">JCM 12520</strain>
    </source>
</reference>
<keyword evidence="4" id="KW-0804">Transcription</keyword>
<gene>
    <name evidence="6" type="ORF">ACFFNY_15695</name>
</gene>
<keyword evidence="7" id="KW-1185">Reference proteome</keyword>
<dbReference type="PRINTS" id="PR00039">
    <property type="entry name" value="HTHLYSR"/>
</dbReference>
<dbReference type="InterPro" id="IPR036390">
    <property type="entry name" value="WH_DNA-bd_sf"/>
</dbReference>
<keyword evidence="3" id="KW-0238">DNA-binding</keyword>
<dbReference type="PROSITE" id="PS50931">
    <property type="entry name" value="HTH_LYSR"/>
    <property type="match status" value="1"/>
</dbReference>
<dbReference type="Proteomes" id="UP001589619">
    <property type="component" value="Unassembled WGS sequence"/>
</dbReference>
<comment type="caution">
    <text evidence="6">The sequence shown here is derived from an EMBL/GenBank/DDBJ whole genome shotgun (WGS) entry which is preliminary data.</text>
</comment>
<dbReference type="InterPro" id="IPR000847">
    <property type="entry name" value="LysR_HTH_N"/>
</dbReference>
<keyword evidence="2" id="KW-0805">Transcription regulation</keyword>
<protein>
    <submittedName>
        <fullName evidence="6">LysR family transcriptional regulator</fullName>
    </submittedName>
</protein>
<evidence type="ECO:0000256" key="1">
    <source>
        <dbReference type="ARBA" id="ARBA00009437"/>
    </source>
</evidence>
<dbReference type="PANTHER" id="PTHR30126">
    <property type="entry name" value="HTH-TYPE TRANSCRIPTIONAL REGULATOR"/>
    <property type="match status" value="1"/>
</dbReference>
<dbReference type="Pfam" id="PF03466">
    <property type="entry name" value="LysR_substrate"/>
    <property type="match status" value="1"/>
</dbReference>
<evidence type="ECO:0000256" key="2">
    <source>
        <dbReference type="ARBA" id="ARBA00023015"/>
    </source>
</evidence>
<dbReference type="Gene3D" id="1.10.10.10">
    <property type="entry name" value="Winged helix-like DNA-binding domain superfamily/Winged helix DNA-binding domain"/>
    <property type="match status" value="1"/>
</dbReference>
<proteinExistence type="inferred from homology"/>
<evidence type="ECO:0000313" key="6">
    <source>
        <dbReference type="EMBL" id="MFB9753007.1"/>
    </source>
</evidence>
<evidence type="ECO:0000256" key="3">
    <source>
        <dbReference type="ARBA" id="ARBA00023125"/>
    </source>
</evidence>
<dbReference type="CDD" id="cd05466">
    <property type="entry name" value="PBP2_LTTR_substrate"/>
    <property type="match status" value="1"/>
</dbReference>
<dbReference type="InterPro" id="IPR005119">
    <property type="entry name" value="LysR_subst-bd"/>
</dbReference>
<name>A0ABV5VXT8_9BACL</name>
<accession>A0ABV5VXT8</accession>
<feature type="domain" description="HTH lysR-type" evidence="5">
    <location>
        <begin position="1"/>
        <end position="58"/>
    </location>
</feature>
<evidence type="ECO:0000313" key="7">
    <source>
        <dbReference type="Proteomes" id="UP001589619"/>
    </source>
</evidence>
<organism evidence="6 7">
    <name type="scientific">Paenibacillus hodogayensis</name>
    <dbReference type="NCBI Taxonomy" id="279208"/>
    <lineage>
        <taxon>Bacteria</taxon>
        <taxon>Bacillati</taxon>
        <taxon>Bacillota</taxon>
        <taxon>Bacilli</taxon>
        <taxon>Bacillales</taxon>
        <taxon>Paenibacillaceae</taxon>
        <taxon>Paenibacillus</taxon>
    </lineage>
</organism>
<dbReference type="InterPro" id="IPR036388">
    <property type="entry name" value="WH-like_DNA-bd_sf"/>
</dbReference>
<dbReference type="PANTHER" id="PTHR30126:SF40">
    <property type="entry name" value="HTH-TYPE TRANSCRIPTIONAL REGULATOR GLTR"/>
    <property type="match status" value="1"/>
</dbReference>
<comment type="similarity">
    <text evidence="1">Belongs to the LysR transcriptional regulatory family.</text>
</comment>
<dbReference type="RefSeq" id="WP_344902635.1">
    <property type="nucleotide sequence ID" value="NZ_BAAAYO010000001.1"/>
</dbReference>
<dbReference type="EMBL" id="JBHMAG010000012">
    <property type="protein sequence ID" value="MFB9753007.1"/>
    <property type="molecule type" value="Genomic_DNA"/>
</dbReference>
<dbReference type="Pfam" id="PF00126">
    <property type="entry name" value="HTH_1"/>
    <property type="match status" value="1"/>
</dbReference>
<dbReference type="Gene3D" id="3.40.190.290">
    <property type="match status" value="1"/>
</dbReference>
<evidence type="ECO:0000259" key="5">
    <source>
        <dbReference type="PROSITE" id="PS50931"/>
    </source>
</evidence>